<keyword evidence="3 6" id="KW-0812">Transmembrane</keyword>
<feature type="transmembrane region" description="Helical" evidence="6">
    <location>
        <begin position="189"/>
        <end position="209"/>
    </location>
</feature>
<comment type="subcellular location">
    <subcellularLocation>
        <location evidence="1">Cell membrane</location>
        <topology evidence="1">Multi-pass membrane protein</topology>
    </subcellularLocation>
</comment>
<dbReference type="Proteomes" id="UP001501705">
    <property type="component" value="Unassembled WGS sequence"/>
</dbReference>
<evidence type="ECO:0000313" key="8">
    <source>
        <dbReference type="Proteomes" id="UP001501705"/>
    </source>
</evidence>
<feature type="transmembrane region" description="Helical" evidence="6">
    <location>
        <begin position="288"/>
        <end position="309"/>
    </location>
</feature>
<gene>
    <name evidence="7" type="ORF">GCM10009804_47130</name>
</gene>
<evidence type="ECO:0000256" key="1">
    <source>
        <dbReference type="ARBA" id="ARBA00004651"/>
    </source>
</evidence>
<evidence type="ECO:0000256" key="6">
    <source>
        <dbReference type="SAM" id="Phobius"/>
    </source>
</evidence>
<feature type="transmembrane region" description="Helical" evidence="6">
    <location>
        <begin position="21"/>
        <end position="46"/>
    </location>
</feature>
<feature type="transmembrane region" description="Helical" evidence="6">
    <location>
        <begin position="551"/>
        <end position="568"/>
    </location>
</feature>
<keyword evidence="4 6" id="KW-1133">Transmembrane helix</keyword>
<evidence type="ECO:0000256" key="3">
    <source>
        <dbReference type="ARBA" id="ARBA00022692"/>
    </source>
</evidence>
<sequence>MTIPTRSVTPVERSSRQPRTWLKLLLVLFAALAVVVPVVTTVVVGADSYLRIARDDPGRLTSVLTVVVRAVCELAALVTVGGLASAVLVGRHRPVRDAGSKRQLEVAEWFEPFVIRRAAATWAISAGLLVLLDALDSNGQPLSRLADLSAVGFSMFGGDAARAWMVACVAAIAAWVTGALAVRWVTYGVVLVVALLGSLAPVVVGQVLVGPNHDFGSDAAIYQTVAGQVLLGLLVVQALRMATGRKVRVGERRRWKLVAVALLVVMVVAEVVLLWFKLAGSSPTASATGWFELVRLASLVIVAAGLLLAMRSGRAETAPDSAPGAPGAAGAAPAGRVQGALALAVAGIGVFVAAGIAMTRIPPPQFFVPTSVSQIFFGFDLPNGPSFSTLAGQWRPNLLFAVAAVVAIAGYLLAAGKLRRRGEHWPVLRTVAWVIGWALILVVTSSGLGKYSGADFAIHMVVHMTLSMLAPIPLVLAGPLTLLLRALPTARDGRPGPYEWITAALHSRFLRALYHPLLVFVLYIGSYYALYLTGAFGTLMKFHWAHQLMNGHFLLVGCLYFGLVIGVDQTPRKLPSLAKLGYIMAAMPFHAFFGVILMSGGIIGEEFYRHLDLPWATDLAGTQQAGGGVAWAGGEVPLLIVVIVLALQWAIQDKKEARRLDRHLDTGLDDSHDAYNAMLARLAERSGAERSGAERSGKELK</sequence>
<reference evidence="8" key="1">
    <citation type="journal article" date="2019" name="Int. J. Syst. Evol. Microbiol.">
        <title>The Global Catalogue of Microorganisms (GCM) 10K type strain sequencing project: providing services to taxonomists for standard genome sequencing and annotation.</title>
        <authorList>
            <consortium name="The Broad Institute Genomics Platform"/>
            <consortium name="The Broad Institute Genome Sequencing Center for Infectious Disease"/>
            <person name="Wu L."/>
            <person name="Ma J."/>
        </authorList>
    </citation>
    <scope>NUCLEOTIDE SEQUENCE [LARGE SCALE GENOMIC DNA]</scope>
    <source>
        <strain evidence="8">JCM 15572</strain>
    </source>
</reference>
<feature type="transmembrane region" description="Helical" evidence="6">
    <location>
        <begin position="580"/>
        <end position="603"/>
    </location>
</feature>
<feature type="transmembrane region" description="Helical" evidence="6">
    <location>
        <begin position="340"/>
        <end position="361"/>
    </location>
</feature>
<organism evidence="7 8">
    <name type="scientific">Kribbella hippodromi</name>
    <dbReference type="NCBI Taxonomy" id="434347"/>
    <lineage>
        <taxon>Bacteria</taxon>
        <taxon>Bacillati</taxon>
        <taxon>Actinomycetota</taxon>
        <taxon>Actinomycetes</taxon>
        <taxon>Propionibacteriales</taxon>
        <taxon>Kribbellaceae</taxon>
        <taxon>Kribbella</taxon>
    </lineage>
</organism>
<dbReference type="InterPro" id="IPR019108">
    <property type="entry name" value="Caa3_assmbl_CtaG-rel"/>
</dbReference>
<keyword evidence="5 6" id="KW-0472">Membrane</keyword>
<proteinExistence type="predicted"/>
<evidence type="ECO:0000256" key="5">
    <source>
        <dbReference type="ARBA" id="ARBA00023136"/>
    </source>
</evidence>
<dbReference type="Pfam" id="PF09678">
    <property type="entry name" value="Caa3_CtaG"/>
    <property type="match status" value="1"/>
</dbReference>
<feature type="transmembrane region" description="Helical" evidence="6">
    <location>
        <begin position="398"/>
        <end position="415"/>
    </location>
</feature>
<keyword evidence="8" id="KW-1185">Reference proteome</keyword>
<evidence type="ECO:0000313" key="7">
    <source>
        <dbReference type="EMBL" id="GAA1585459.1"/>
    </source>
</evidence>
<dbReference type="EMBL" id="BAAAPH010000015">
    <property type="protein sequence ID" value="GAA1585459.1"/>
    <property type="molecule type" value="Genomic_DNA"/>
</dbReference>
<protein>
    <submittedName>
        <fullName evidence="7">Cytochrome c oxidase assembly protein</fullName>
    </submittedName>
</protein>
<feature type="transmembrane region" description="Helical" evidence="6">
    <location>
        <begin position="66"/>
        <end position="89"/>
    </location>
</feature>
<feature type="transmembrane region" description="Helical" evidence="6">
    <location>
        <begin position="427"/>
        <end position="448"/>
    </location>
</feature>
<evidence type="ECO:0000256" key="2">
    <source>
        <dbReference type="ARBA" id="ARBA00022475"/>
    </source>
</evidence>
<feature type="transmembrane region" description="Helical" evidence="6">
    <location>
        <begin position="460"/>
        <end position="484"/>
    </location>
</feature>
<feature type="transmembrane region" description="Helical" evidence="6">
    <location>
        <begin position="255"/>
        <end position="276"/>
    </location>
</feature>
<feature type="transmembrane region" description="Helical" evidence="6">
    <location>
        <begin position="221"/>
        <end position="243"/>
    </location>
</feature>
<evidence type="ECO:0000256" key="4">
    <source>
        <dbReference type="ARBA" id="ARBA00022989"/>
    </source>
</evidence>
<feature type="transmembrane region" description="Helical" evidence="6">
    <location>
        <begin position="163"/>
        <end position="182"/>
    </location>
</feature>
<comment type="caution">
    <text evidence="7">The sequence shown here is derived from an EMBL/GenBank/DDBJ whole genome shotgun (WGS) entry which is preliminary data.</text>
</comment>
<dbReference type="RefSeq" id="WP_344236321.1">
    <property type="nucleotide sequence ID" value="NZ_BAAAPH010000015.1"/>
</dbReference>
<feature type="transmembrane region" description="Helical" evidence="6">
    <location>
        <begin position="512"/>
        <end position="531"/>
    </location>
</feature>
<feature type="transmembrane region" description="Helical" evidence="6">
    <location>
        <begin position="629"/>
        <end position="651"/>
    </location>
</feature>
<feature type="transmembrane region" description="Helical" evidence="6">
    <location>
        <begin position="109"/>
        <end position="132"/>
    </location>
</feature>
<name>A0ABP4PMD6_9ACTN</name>
<accession>A0ABP4PMD6</accession>
<keyword evidence="2" id="KW-1003">Cell membrane</keyword>